<comment type="pathway">
    <text evidence="4 9">Aromatic compound metabolism; phenylacetate degradation.</text>
</comment>
<proteinExistence type="inferred from homology"/>
<dbReference type="CDD" id="cd05913">
    <property type="entry name" value="PaaK"/>
    <property type="match status" value="1"/>
</dbReference>
<comment type="similarity">
    <text evidence="5 9">Belongs to the phenylacetyl-CoA ligase family.</text>
</comment>
<keyword evidence="3 9" id="KW-0547">Nucleotide-binding</keyword>
<sequence length="432" mass="47635">MADLAPRPGDLEPIETASRDELAALQLSRLRSSLSRAYEHVPHYRRAFDEAGVHPGDVRSLEDLARFPFTSKADLRDNYPFGMFAVPRSEVVRVHASSGTTGRPTVVGYTRNDIDTWADVMARSIRAAGGRPGMVCHVAYGYGLFTGGLGAHYGAERLGCTVVPVSGGMTERQVTLIRDFEPEVIMVTPSYMLAILDEMERQGLDPAASSLKVGIFGAEPWTADMRREIEERAGMHAVDIYGLSEVIGPGVAQECVETKDGLHVWEDHFFPEVVDPETGAVLPDGELGELVFTSLTKEAMPVVRYRTRDLTRLLPGTARTMRRMEKITGRSDDMMIIRGVNLFPTQFEELILAEAELSPHFQCVLTRPSRLDELTIRVESRSSLSDSEALVIAERIAERAKATTGASVRFEVLAPGSVARSTGKMKRIVDER</sequence>
<feature type="domain" description="AMP-dependent ligase C-terminal" evidence="11">
    <location>
        <begin position="339"/>
        <end position="432"/>
    </location>
</feature>
<evidence type="ECO:0000256" key="1">
    <source>
        <dbReference type="ARBA" id="ARBA00011245"/>
    </source>
</evidence>
<comment type="subunit">
    <text evidence="1">Monomer.</text>
</comment>
<dbReference type="GO" id="GO:0047475">
    <property type="term" value="F:phenylacetate-CoA ligase activity"/>
    <property type="evidence" value="ECO:0007669"/>
    <property type="project" value="UniProtKB-EC"/>
</dbReference>
<comment type="catalytic activity">
    <reaction evidence="9">
        <text>2-phenylacetate + ATP + CoA = phenylacetyl-CoA + AMP + diphosphate</text>
        <dbReference type="Rhea" id="RHEA:20956"/>
        <dbReference type="ChEBI" id="CHEBI:18401"/>
        <dbReference type="ChEBI" id="CHEBI:30616"/>
        <dbReference type="ChEBI" id="CHEBI:33019"/>
        <dbReference type="ChEBI" id="CHEBI:57287"/>
        <dbReference type="ChEBI" id="CHEBI:57390"/>
        <dbReference type="ChEBI" id="CHEBI:456215"/>
        <dbReference type="EC" id="6.2.1.30"/>
    </reaction>
</comment>
<dbReference type="InterPro" id="IPR011880">
    <property type="entry name" value="PA_CoA_ligase"/>
</dbReference>
<dbReference type="NCBIfam" id="TIGR02155">
    <property type="entry name" value="PA_CoA_ligase"/>
    <property type="match status" value="1"/>
</dbReference>
<dbReference type="GO" id="GO:0000166">
    <property type="term" value="F:nucleotide binding"/>
    <property type="evidence" value="ECO:0007669"/>
    <property type="project" value="UniProtKB-KW"/>
</dbReference>
<evidence type="ECO:0000259" key="11">
    <source>
        <dbReference type="Pfam" id="PF14535"/>
    </source>
</evidence>
<dbReference type="PANTHER" id="PTHR43439:SF1">
    <property type="entry name" value="PHENYLACETATE-COENZYME A LIGASE"/>
    <property type="match status" value="1"/>
</dbReference>
<evidence type="ECO:0000256" key="7">
    <source>
        <dbReference type="ARBA" id="ARBA00068695"/>
    </source>
</evidence>
<evidence type="ECO:0000256" key="6">
    <source>
        <dbReference type="ARBA" id="ARBA00066629"/>
    </source>
</evidence>
<comment type="function">
    <text evidence="9">Catalyzes the activation of phenylacetic acid (PA) to phenylacetyl-CoA (PA-CoA).</text>
</comment>
<dbReference type="PIRSF" id="PIRSF006444">
    <property type="entry name" value="PaaK"/>
    <property type="match status" value="1"/>
</dbReference>
<evidence type="ECO:0000256" key="5">
    <source>
        <dbReference type="ARBA" id="ARBA00061566"/>
    </source>
</evidence>
<dbReference type="PANTHER" id="PTHR43439">
    <property type="entry name" value="PHENYLACETATE-COENZYME A LIGASE"/>
    <property type="match status" value="1"/>
</dbReference>
<dbReference type="SUPFAM" id="SSF56801">
    <property type="entry name" value="Acetyl-CoA synthetase-like"/>
    <property type="match status" value="1"/>
</dbReference>
<dbReference type="GO" id="GO:0010124">
    <property type="term" value="P:phenylacetate catabolic process"/>
    <property type="evidence" value="ECO:0007669"/>
    <property type="project" value="UniProtKB-UniRule"/>
</dbReference>
<evidence type="ECO:0000313" key="12">
    <source>
        <dbReference type="EMBL" id="MBF4765162.1"/>
    </source>
</evidence>
<evidence type="ECO:0000256" key="8">
    <source>
        <dbReference type="ARBA" id="ARBA00075111"/>
    </source>
</evidence>
<dbReference type="InterPro" id="IPR028154">
    <property type="entry name" value="AMP-dep_Lig_C"/>
</dbReference>
<dbReference type="EC" id="6.2.1.30" evidence="6 9"/>
<protein>
    <recommendedName>
        <fullName evidence="7 9">Phenylacetate-coenzyme A ligase</fullName>
        <ecNumber evidence="6 9">6.2.1.30</ecNumber>
    </recommendedName>
    <alternativeName>
        <fullName evidence="8 9">Phenylacetyl-CoA ligase</fullName>
    </alternativeName>
</protein>
<evidence type="ECO:0000256" key="3">
    <source>
        <dbReference type="ARBA" id="ARBA00022741"/>
    </source>
</evidence>
<dbReference type="AlphaFoldDB" id="A0A930YFQ7"/>
<gene>
    <name evidence="12" type="primary">paaF</name>
    <name evidence="12" type="ORF">ISU07_18685</name>
</gene>
<dbReference type="Gene3D" id="3.30.300.30">
    <property type="match status" value="1"/>
</dbReference>
<dbReference type="Pfam" id="PF00501">
    <property type="entry name" value="AMP-binding"/>
    <property type="match status" value="1"/>
</dbReference>
<dbReference type="Gene3D" id="3.40.50.12780">
    <property type="entry name" value="N-terminal domain of ligase-like"/>
    <property type="match status" value="1"/>
</dbReference>
<organism evidence="12 13">
    <name type="scientific">Nocardioides islandensis</name>
    <dbReference type="NCBI Taxonomy" id="433663"/>
    <lineage>
        <taxon>Bacteria</taxon>
        <taxon>Bacillati</taxon>
        <taxon>Actinomycetota</taxon>
        <taxon>Actinomycetes</taxon>
        <taxon>Propionibacteriales</taxon>
        <taxon>Nocardioidaceae</taxon>
        <taxon>Nocardioides</taxon>
    </lineage>
</organism>
<keyword evidence="13" id="KW-1185">Reference proteome</keyword>
<dbReference type="Proteomes" id="UP000640489">
    <property type="component" value="Unassembled WGS sequence"/>
</dbReference>
<dbReference type="FunFam" id="3.40.50.12780:FF:000016">
    <property type="entry name" value="Phenylacetate-coenzyme A ligase"/>
    <property type="match status" value="1"/>
</dbReference>
<dbReference type="InterPro" id="IPR051414">
    <property type="entry name" value="Adenylate-forming_Reductase"/>
</dbReference>
<evidence type="ECO:0000256" key="2">
    <source>
        <dbReference type="ARBA" id="ARBA00022598"/>
    </source>
</evidence>
<dbReference type="InterPro" id="IPR049623">
    <property type="entry name" value="PA_CoA_lig_proteobact_actino"/>
</dbReference>
<feature type="domain" description="AMP-dependent synthetase/ligase" evidence="10">
    <location>
        <begin position="97"/>
        <end position="292"/>
    </location>
</feature>
<keyword evidence="2 9" id="KW-0436">Ligase</keyword>
<dbReference type="EMBL" id="JADKPN010000013">
    <property type="protein sequence ID" value="MBF4765162.1"/>
    <property type="molecule type" value="Genomic_DNA"/>
</dbReference>
<dbReference type="Pfam" id="PF14535">
    <property type="entry name" value="AMP-binding_C_2"/>
    <property type="match status" value="1"/>
</dbReference>
<dbReference type="InterPro" id="IPR042099">
    <property type="entry name" value="ANL_N_sf"/>
</dbReference>
<evidence type="ECO:0000313" key="13">
    <source>
        <dbReference type="Proteomes" id="UP000640489"/>
    </source>
</evidence>
<name>A0A930YFQ7_9ACTN</name>
<dbReference type="InterPro" id="IPR045851">
    <property type="entry name" value="AMP-bd_C_sf"/>
</dbReference>
<comment type="caution">
    <text evidence="12">The sequence shown here is derived from an EMBL/GenBank/DDBJ whole genome shotgun (WGS) entry which is preliminary data.</text>
</comment>
<evidence type="ECO:0000259" key="10">
    <source>
        <dbReference type="Pfam" id="PF00501"/>
    </source>
</evidence>
<evidence type="ECO:0000256" key="4">
    <source>
        <dbReference type="ARBA" id="ARBA00060591"/>
    </source>
</evidence>
<accession>A0A930YFQ7</accession>
<reference evidence="12" key="1">
    <citation type="submission" date="2020-11" db="EMBL/GenBank/DDBJ databases">
        <title>Nocardioides sp. nov., isolated from Soil of Cynanchum wilfordii Hemsley rhizosphere.</title>
        <authorList>
            <person name="Lee J.-S."/>
            <person name="Suh M.K."/>
            <person name="Kim J.-S."/>
        </authorList>
    </citation>
    <scope>NUCLEOTIDE SEQUENCE</scope>
    <source>
        <strain evidence="12">KCTC 19275</strain>
    </source>
</reference>
<evidence type="ECO:0000256" key="9">
    <source>
        <dbReference type="PIRNR" id="PIRNR006444"/>
    </source>
</evidence>
<dbReference type="InterPro" id="IPR000873">
    <property type="entry name" value="AMP-dep_synth/lig_dom"/>
</dbReference>